<organism evidence="2 3">
    <name type="scientific">Paraphaeosphaeria minitans</name>
    <dbReference type="NCBI Taxonomy" id="565426"/>
    <lineage>
        <taxon>Eukaryota</taxon>
        <taxon>Fungi</taxon>
        <taxon>Dikarya</taxon>
        <taxon>Ascomycota</taxon>
        <taxon>Pezizomycotina</taxon>
        <taxon>Dothideomycetes</taxon>
        <taxon>Pleosporomycetidae</taxon>
        <taxon>Pleosporales</taxon>
        <taxon>Massarineae</taxon>
        <taxon>Didymosphaeriaceae</taxon>
        <taxon>Paraphaeosphaeria</taxon>
    </lineage>
</organism>
<gene>
    <name evidence="2" type="ORF">PMIN01_03500</name>
</gene>
<feature type="region of interest" description="Disordered" evidence="1">
    <location>
        <begin position="1"/>
        <end position="25"/>
    </location>
</feature>
<accession>A0A9P6KTC8</accession>
<dbReference type="OrthoDB" id="3798036at2759"/>
<keyword evidence="3" id="KW-1185">Reference proteome</keyword>
<sequence>MSTSFERPSVASSRQNSTSSNASTLSKTWMKVKEHHDSMNDAFATYYGGRRRAQEPWNTSPRSSVTYADELEHEPLVEKKKSLAKKMLGRVKEHHRSVNAAYRAYYG</sequence>
<dbReference type="EMBL" id="WJXW01000003">
    <property type="protein sequence ID" value="KAF9738217.1"/>
    <property type="molecule type" value="Genomic_DNA"/>
</dbReference>
<feature type="compositionally biased region" description="Low complexity" evidence="1">
    <location>
        <begin position="9"/>
        <end position="24"/>
    </location>
</feature>
<dbReference type="AlphaFoldDB" id="A0A9P6KTC8"/>
<dbReference type="Proteomes" id="UP000756921">
    <property type="component" value="Unassembled WGS sequence"/>
</dbReference>
<protein>
    <submittedName>
        <fullName evidence="2">Uncharacterized protein</fullName>
    </submittedName>
</protein>
<reference evidence="2" key="1">
    <citation type="journal article" date="2020" name="Mol. Plant Microbe Interact.">
        <title>Genome Sequence of the Biocontrol Agent Coniothyrium minitans strain Conio (IMI 134523).</title>
        <authorList>
            <person name="Patel D."/>
            <person name="Shittu T.A."/>
            <person name="Baroncelli R."/>
            <person name="Muthumeenakshi S."/>
            <person name="Osborne T.H."/>
            <person name="Janganan T.K."/>
            <person name="Sreenivasaprasad S."/>
        </authorList>
    </citation>
    <scope>NUCLEOTIDE SEQUENCE</scope>
    <source>
        <strain evidence="2">Conio</strain>
    </source>
</reference>
<evidence type="ECO:0000313" key="2">
    <source>
        <dbReference type="EMBL" id="KAF9738217.1"/>
    </source>
</evidence>
<proteinExistence type="predicted"/>
<name>A0A9P6KTC8_9PLEO</name>
<evidence type="ECO:0000313" key="3">
    <source>
        <dbReference type="Proteomes" id="UP000756921"/>
    </source>
</evidence>
<comment type="caution">
    <text evidence="2">The sequence shown here is derived from an EMBL/GenBank/DDBJ whole genome shotgun (WGS) entry which is preliminary data.</text>
</comment>
<evidence type="ECO:0000256" key="1">
    <source>
        <dbReference type="SAM" id="MobiDB-lite"/>
    </source>
</evidence>